<dbReference type="EMBL" id="JAGSVG010000015">
    <property type="protein sequence ID" value="MBR8130773.1"/>
    <property type="molecule type" value="Genomic_DNA"/>
</dbReference>
<accession>A0AA41E966</accession>
<comment type="caution">
    <text evidence="1">The sequence shown here is derived from an EMBL/GenBank/DDBJ whole genome shotgun (WGS) entry which is preliminary data.</text>
</comment>
<evidence type="ECO:0000313" key="1">
    <source>
        <dbReference type="EMBL" id="MBR8130773.1"/>
    </source>
</evidence>
<evidence type="ECO:0000313" key="2">
    <source>
        <dbReference type="Proteomes" id="UP000682266"/>
    </source>
</evidence>
<dbReference type="Proteomes" id="UP000682266">
    <property type="component" value="Unassembled WGS sequence"/>
</dbReference>
<sequence>MYQDLEAVRDDLKQLERTLQSRDGTSRIEQAFEACATRVSEATGACSGVQDRAALQKIYRGMIAARSIVRQLRELPNDGHSSFH</sequence>
<dbReference type="RefSeq" id="WP_105787729.1">
    <property type="nucleotide sequence ID" value="NZ_CADERF010000018.1"/>
</dbReference>
<dbReference type="AlphaFoldDB" id="A0AA41E966"/>
<reference evidence="1" key="1">
    <citation type="submission" date="2021-04" db="EMBL/GenBank/DDBJ databases">
        <title>A collection of bacterial strains from the Burkholderia cepacia Research Laboratory and Repository.</title>
        <authorList>
            <person name="Lipuma J."/>
            <person name="Spilker T."/>
        </authorList>
    </citation>
    <scope>NUCLEOTIDE SEQUENCE</scope>
    <source>
        <strain evidence="1">AU36012</strain>
    </source>
</reference>
<name>A0AA41E966_9BURK</name>
<protein>
    <submittedName>
        <fullName evidence="1">Type III secretion system protein</fullName>
    </submittedName>
</protein>
<proteinExistence type="predicted"/>
<gene>
    <name evidence="1" type="ORF">KDW93_17675</name>
</gene>
<organism evidence="1 2">
    <name type="scientific">Burkholderia ambifaria</name>
    <dbReference type="NCBI Taxonomy" id="152480"/>
    <lineage>
        <taxon>Bacteria</taxon>
        <taxon>Pseudomonadati</taxon>
        <taxon>Pseudomonadota</taxon>
        <taxon>Betaproteobacteria</taxon>
        <taxon>Burkholderiales</taxon>
        <taxon>Burkholderiaceae</taxon>
        <taxon>Burkholderia</taxon>
        <taxon>Burkholderia cepacia complex</taxon>
    </lineage>
</organism>